<feature type="domain" description="Amidohydrolase-related" evidence="12">
    <location>
        <begin position="54"/>
        <end position="390"/>
    </location>
</feature>
<keyword evidence="5 8" id="KW-0378">Hydrolase</keyword>
<feature type="binding site" evidence="10">
    <location>
        <begin position="226"/>
        <end position="227"/>
    </location>
    <ligand>
        <name>substrate</name>
    </ligand>
</feature>
<keyword evidence="4 11" id="KW-0479">Metal-binding</keyword>
<gene>
    <name evidence="13" type="ORF">KQX54_006273</name>
</gene>
<dbReference type="InterPro" id="IPR006680">
    <property type="entry name" value="Amidohydro-rel"/>
</dbReference>
<dbReference type="Pfam" id="PF01979">
    <property type="entry name" value="Amidohydro_1"/>
    <property type="match status" value="1"/>
</dbReference>
<dbReference type="InterPro" id="IPR003764">
    <property type="entry name" value="GlcNAc_6-P_deAcase"/>
</dbReference>
<evidence type="ECO:0000256" key="11">
    <source>
        <dbReference type="PIRSR" id="PIRSR038994-3"/>
    </source>
</evidence>
<evidence type="ECO:0000259" key="12">
    <source>
        <dbReference type="Pfam" id="PF01979"/>
    </source>
</evidence>
<dbReference type="GO" id="GO:0008448">
    <property type="term" value="F:N-acetylglucosamine-6-phosphate deacetylase activity"/>
    <property type="evidence" value="ECO:0007669"/>
    <property type="project" value="UniProtKB-UniRule"/>
</dbReference>
<evidence type="ECO:0000256" key="7">
    <source>
        <dbReference type="ARBA" id="ARBA00047647"/>
    </source>
</evidence>
<comment type="similarity">
    <text evidence="1 8">Belongs to the metallo-dependent hydrolases superfamily. NagA family.</text>
</comment>
<feature type="binding site" evidence="11">
    <location>
        <position position="135"/>
    </location>
    <ligand>
        <name>Zn(2+)</name>
        <dbReference type="ChEBI" id="CHEBI:29105"/>
    </ligand>
</feature>
<dbReference type="Gene3D" id="3.20.20.140">
    <property type="entry name" value="Metal-dependent hydrolases"/>
    <property type="match status" value="1"/>
</dbReference>
<accession>A0AAV7IIY6</accession>
<dbReference type="PIRSF" id="PIRSF038994">
    <property type="entry name" value="NagA"/>
    <property type="match status" value="1"/>
</dbReference>
<dbReference type="AlphaFoldDB" id="A0AAV7IIY6"/>
<evidence type="ECO:0000256" key="1">
    <source>
        <dbReference type="ARBA" id="ARBA00010716"/>
    </source>
</evidence>
<feature type="binding site" evidence="10">
    <location>
        <position position="263"/>
    </location>
    <ligand>
        <name>substrate</name>
    </ligand>
</feature>
<feature type="binding site" evidence="11">
    <location>
        <position position="202"/>
    </location>
    <ligand>
        <name>Zn(2+)</name>
        <dbReference type="ChEBI" id="CHEBI:29105"/>
    </ligand>
</feature>
<dbReference type="InterPro" id="IPR011059">
    <property type="entry name" value="Metal-dep_hydrolase_composite"/>
</dbReference>
<feature type="binding site" evidence="10">
    <location>
        <position position="146"/>
    </location>
    <ligand>
        <name>substrate</name>
    </ligand>
</feature>
<dbReference type="PANTHER" id="PTHR11113">
    <property type="entry name" value="N-ACETYLGLUCOSAMINE-6-PHOSPHATE DEACETYLASE"/>
    <property type="match status" value="1"/>
</dbReference>
<dbReference type="GO" id="GO:0046872">
    <property type="term" value="F:metal ion binding"/>
    <property type="evidence" value="ECO:0007669"/>
    <property type="project" value="UniProtKB-KW"/>
</dbReference>
<evidence type="ECO:0000256" key="6">
    <source>
        <dbReference type="ARBA" id="ARBA00023277"/>
    </source>
</evidence>
<feature type="binding site" evidence="10">
    <location>
        <begin position="319"/>
        <end position="321"/>
    </location>
    <ligand>
        <name>substrate</name>
    </ligand>
</feature>
<protein>
    <recommendedName>
        <fullName evidence="3 8">N-acetylglucosamine-6-phosphate deacetylase</fullName>
        <ecNumber evidence="2 8">3.5.1.25</ecNumber>
    </recommendedName>
</protein>
<sequence>MYNLQQFFNCRLLRNGKLINDNLWVRNGIIVDPERLFFDEKVKADKSIDCHNAIISPGYIEIQINGGFGIDFSYNVDNVEDGITKVAKQLLAHGVTSFCPTLVTSSPETYHKILPKIKKSPGGAHGATVLGVHVEGPFISPTKKGAHQEIYIKQLNKGFQSIVDVYGSLENVCYLTLAPELENSSEIIKALCDRNIKVSLGHSVANLNQGENAVKNGASLITHLFNAMLPFHHRDPGLVGLLTSDQIPPSKKVYFGIIADGVHTHPAALRIAHRTHPEGLILVTDAISALGLQEGLHQLGQLEIEIKSNQAYIANTNTLCGSIAPMTECVKFFKEATGCSIVNALEAATLHPARALEIHSQKGTLNFGADADFLLLNDNLDLVSTWIAGECVYTK</sequence>
<evidence type="ECO:0000256" key="10">
    <source>
        <dbReference type="PIRSR" id="PIRSR038994-2"/>
    </source>
</evidence>
<evidence type="ECO:0000313" key="14">
    <source>
        <dbReference type="Proteomes" id="UP000826195"/>
    </source>
</evidence>
<evidence type="ECO:0000256" key="8">
    <source>
        <dbReference type="PIRNR" id="PIRNR038994"/>
    </source>
</evidence>
<evidence type="ECO:0000256" key="5">
    <source>
        <dbReference type="ARBA" id="ARBA00022801"/>
    </source>
</evidence>
<dbReference type="EMBL" id="JAHXZJ010001492">
    <property type="protein sequence ID" value="KAH0552155.1"/>
    <property type="molecule type" value="Genomic_DNA"/>
</dbReference>
<evidence type="ECO:0000256" key="3">
    <source>
        <dbReference type="ARBA" id="ARBA00018029"/>
    </source>
</evidence>
<proteinExistence type="inferred from homology"/>
<dbReference type="SUPFAM" id="SSF51556">
    <property type="entry name" value="Metallo-dependent hydrolases"/>
    <property type="match status" value="1"/>
</dbReference>
<dbReference type="FunFam" id="3.20.20.140:FF:000023">
    <property type="entry name" value="N-acetylglucosamine-6-phosphate deacetylase"/>
    <property type="match status" value="1"/>
</dbReference>
<dbReference type="InterPro" id="IPR032466">
    <property type="entry name" value="Metal_Hydrolase"/>
</dbReference>
<evidence type="ECO:0000313" key="13">
    <source>
        <dbReference type="EMBL" id="KAH0552155.1"/>
    </source>
</evidence>
<dbReference type="NCBIfam" id="TIGR00221">
    <property type="entry name" value="nagA"/>
    <property type="match status" value="1"/>
</dbReference>
<reference evidence="13 14" key="1">
    <citation type="journal article" date="2021" name="J. Hered.">
        <title>A chromosome-level genome assembly of the parasitoid wasp, Cotesia glomerata (Hymenoptera: Braconidae).</title>
        <authorList>
            <person name="Pinto B.J."/>
            <person name="Weis J.J."/>
            <person name="Gamble T."/>
            <person name="Ode P.J."/>
            <person name="Paul R."/>
            <person name="Zaspel J.M."/>
        </authorList>
    </citation>
    <scope>NUCLEOTIDE SEQUENCE [LARGE SCALE GENOMIC DNA]</scope>
    <source>
        <strain evidence="13">CgM1</strain>
    </source>
</reference>
<dbReference type="EC" id="3.5.1.25" evidence="2 8"/>
<comment type="cofactor">
    <cofactor evidence="11">
        <name>a divalent metal cation</name>
        <dbReference type="ChEBI" id="CHEBI:60240"/>
    </cofactor>
    <text evidence="11">Binds 1 divalent metal cation per subunit.</text>
</comment>
<feature type="binding site" evidence="10">
    <location>
        <position position="234"/>
    </location>
    <ligand>
        <name>substrate</name>
    </ligand>
</feature>
<name>A0AAV7IIY6_COTGL</name>
<dbReference type="Proteomes" id="UP000826195">
    <property type="component" value="Unassembled WGS sequence"/>
</dbReference>
<dbReference type="PANTHER" id="PTHR11113:SF14">
    <property type="entry name" value="N-ACETYLGLUCOSAMINE-6-PHOSPHATE DEACETYLASE"/>
    <property type="match status" value="1"/>
</dbReference>
<organism evidence="13 14">
    <name type="scientific">Cotesia glomerata</name>
    <name type="common">Lepidopteran parasitic wasp</name>
    <name type="synonym">Apanteles glomeratus</name>
    <dbReference type="NCBI Taxonomy" id="32391"/>
    <lineage>
        <taxon>Eukaryota</taxon>
        <taxon>Metazoa</taxon>
        <taxon>Ecdysozoa</taxon>
        <taxon>Arthropoda</taxon>
        <taxon>Hexapoda</taxon>
        <taxon>Insecta</taxon>
        <taxon>Pterygota</taxon>
        <taxon>Neoptera</taxon>
        <taxon>Endopterygota</taxon>
        <taxon>Hymenoptera</taxon>
        <taxon>Apocrita</taxon>
        <taxon>Ichneumonoidea</taxon>
        <taxon>Braconidae</taxon>
        <taxon>Microgastrinae</taxon>
        <taxon>Cotesia</taxon>
    </lineage>
</organism>
<evidence type="ECO:0000256" key="2">
    <source>
        <dbReference type="ARBA" id="ARBA00011899"/>
    </source>
</evidence>
<dbReference type="GO" id="GO:0006046">
    <property type="term" value="P:N-acetylglucosamine catabolic process"/>
    <property type="evidence" value="ECO:0007669"/>
    <property type="project" value="TreeGrafter"/>
</dbReference>
<comment type="caution">
    <text evidence="13">The sequence shown here is derived from an EMBL/GenBank/DDBJ whole genome shotgun (WGS) entry which is preliminary data.</text>
</comment>
<keyword evidence="6 8" id="KW-0119">Carbohydrate metabolism</keyword>
<comment type="catalytic activity">
    <reaction evidence="7 8">
        <text>N-acetyl-D-glucosamine 6-phosphate + H2O = D-glucosamine 6-phosphate + acetate</text>
        <dbReference type="Rhea" id="RHEA:22936"/>
        <dbReference type="ChEBI" id="CHEBI:15377"/>
        <dbReference type="ChEBI" id="CHEBI:30089"/>
        <dbReference type="ChEBI" id="CHEBI:57513"/>
        <dbReference type="ChEBI" id="CHEBI:58725"/>
        <dbReference type="EC" id="3.5.1.25"/>
    </reaction>
</comment>
<dbReference type="GO" id="GO:0106279">
    <property type="term" value="P:negative regulation of UDP-N-acetylglucosamine biosynthetic process"/>
    <property type="evidence" value="ECO:0007669"/>
    <property type="project" value="UniProtKB-ARBA"/>
</dbReference>
<dbReference type="CDD" id="cd00854">
    <property type="entry name" value="NagA"/>
    <property type="match status" value="1"/>
</dbReference>
<dbReference type="SUPFAM" id="SSF51338">
    <property type="entry name" value="Composite domain of metallo-dependent hydrolases"/>
    <property type="match status" value="1"/>
</dbReference>
<evidence type="ECO:0000256" key="4">
    <source>
        <dbReference type="ARBA" id="ARBA00022723"/>
    </source>
</evidence>
<evidence type="ECO:0000256" key="9">
    <source>
        <dbReference type="PIRSR" id="PIRSR038994-1"/>
    </source>
</evidence>
<dbReference type="GO" id="GO:0019262">
    <property type="term" value="P:N-acetylneuraminate catabolic process"/>
    <property type="evidence" value="ECO:0007669"/>
    <property type="project" value="UniProtKB-ARBA"/>
</dbReference>
<feature type="binding site" evidence="11">
    <location>
        <position position="223"/>
    </location>
    <ligand>
        <name>Zn(2+)</name>
        <dbReference type="ChEBI" id="CHEBI:29105"/>
    </ligand>
</feature>
<keyword evidence="14" id="KW-1185">Reference proteome</keyword>
<dbReference type="Gene3D" id="2.30.40.10">
    <property type="entry name" value="Urease, subunit C, domain 1"/>
    <property type="match status" value="1"/>
</dbReference>
<feature type="active site" description="Proton donor/acceptor" evidence="9">
    <location>
        <position position="285"/>
    </location>
</feature>